<dbReference type="GO" id="GO:0034237">
    <property type="term" value="F:protein kinase A regulatory subunit binding"/>
    <property type="evidence" value="ECO:0007669"/>
    <property type="project" value="TreeGrafter"/>
</dbReference>
<comment type="caution">
    <text evidence="2">The sequence shown here is derived from an EMBL/GenBank/DDBJ whole genome shotgun (WGS) entry which is preliminary data.</text>
</comment>
<dbReference type="PANTHER" id="PTHR15934:SF2">
    <property type="entry name" value="A-KINASE ANCHOR PROTEIN 7-LIKE PHOSPHOESTERASE DOMAIN-CONTAINING PROTEIN"/>
    <property type="match status" value="1"/>
</dbReference>
<dbReference type="Proteomes" id="UP000499080">
    <property type="component" value="Unassembled WGS sequence"/>
</dbReference>
<dbReference type="GO" id="GO:0016301">
    <property type="term" value="F:kinase activity"/>
    <property type="evidence" value="ECO:0007669"/>
    <property type="project" value="UniProtKB-KW"/>
</dbReference>
<dbReference type="PANTHER" id="PTHR15934">
    <property type="entry name" value="RNA 2',3'-CYCLIC PHOSPHODIESTERASE"/>
    <property type="match status" value="1"/>
</dbReference>
<proteinExistence type="predicted"/>
<evidence type="ECO:0000259" key="1">
    <source>
        <dbReference type="Pfam" id="PF10469"/>
    </source>
</evidence>
<dbReference type="AlphaFoldDB" id="A0A4Y2R8J3"/>
<dbReference type="GO" id="GO:0005829">
    <property type="term" value="C:cytosol"/>
    <property type="evidence" value="ECO:0007669"/>
    <property type="project" value="TreeGrafter"/>
</dbReference>
<keyword evidence="3" id="KW-1185">Reference proteome</keyword>
<evidence type="ECO:0000313" key="2">
    <source>
        <dbReference type="EMBL" id="GBN71770.1"/>
    </source>
</evidence>
<evidence type="ECO:0000313" key="3">
    <source>
        <dbReference type="Proteomes" id="UP000499080"/>
    </source>
</evidence>
<dbReference type="OrthoDB" id="277832at2759"/>
<accession>A0A4Y2R8J3</accession>
<dbReference type="GO" id="GO:0010738">
    <property type="term" value="P:regulation of protein kinase A signaling"/>
    <property type="evidence" value="ECO:0007669"/>
    <property type="project" value="TreeGrafter"/>
</dbReference>
<sequence length="242" mass="28035">MFALLGGLNIYFLTENLPGNSRRQSPNYFVAVQISNPRIHENVKRVQRHIVRQARSLHEYMNATPTLHITLMVINVSDRDTHERALKALHNVYDECNEVMCREPLQLEFSGLGNFRDRVLYAKIRRDQQYRRLCSLAECVERHFAKVNIFSTDPRPFDPHLTIAKINFNTREQKGLEKIDRNWYASLINKHIGFQTIAGIQLLCMTSPVDDAGYYTGDSLIFKSPASSKEPQVKKEKDLSRN</sequence>
<dbReference type="Pfam" id="PF10469">
    <property type="entry name" value="AKAP7_NLS"/>
    <property type="match status" value="1"/>
</dbReference>
<gene>
    <name evidence="2" type="primary">Akap7</name>
    <name evidence="2" type="ORF">AVEN_188106_1</name>
</gene>
<keyword evidence="2" id="KW-0808">Transferase</keyword>
<dbReference type="SUPFAM" id="SSF55144">
    <property type="entry name" value="LigT-like"/>
    <property type="match status" value="1"/>
</dbReference>
<dbReference type="Gene3D" id="3.90.1140.10">
    <property type="entry name" value="Cyclic phosphodiesterase"/>
    <property type="match status" value="1"/>
</dbReference>
<protein>
    <submittedName>
        <fullName evidence="2">A-kinase anchor protein 7 isoforms delta and gamma</fullName>
    </submittedName>
</protein>
<reference evidence="2 3" key="1">
    <citation type="journal article" date="2019" name="Sci. Rep.">
        <title>Orb-weaving spider Araneus ventricosus genome elucidates the spidroin gene catalogue.</title>
        <authorList>
            <person name="Kono N."/>
            <person name="Nakamura H."/>
            <person name="Ohtoshi R."/>
            <person name="Moran D.A.P."/>
            <person name="Shinohara A."/>
            <person name="Yoshida Y."/>
            <person name="Fujiwara M."/>
            <person name="Mori M."/>
            <person name="Tomita M."/>
            <person name="Arakawa K."/>
        </authorList>
    </citation>
    <scope>NUCLEOTIDE SEQUENCE [LARGE SCALE GENOMIC DNA]</scope>
</reference>
<feature type="domain" description="A-kinase anchor protein 7-like phosphoesterase" evidence="1">
    <location>
        <begin position="26"/>
        <end position="216"/>
    </location>
</feature>
<dbReference type="InterPro" id="IPR019510">
    <property type="entry name" value="AKAP7-like_phosphoesterase"/>
</dbReference>
<name>A0A4Y2R8J3_ARAVE</name>
<dbReference type="InterPro" id="IPR009097">
    <property type="entry name" value="Cyclic_Pdiesterase"/>
</dbReference>
<organism evidence="2 3">
    <name type="scientific">Araneus ventricosus</name>
    <name type="common">Orbweaver spider</name>
    <name type="synonym">Epeira ventricosa</name>
    <dbReference type="NCBI Taxonomy" id="182803"/>
    <lineage>
        <taxon>Eukaryota</taxon>
        <taxon>Metazoa</taxon>
        <taxon>Ecdysozoa</taxon>
        <taxon>Arthropoda</taxon>
        <taxon>Chelicerata</taxon>
        <taxon>Arachnida</taxon>
        <taxon>Araneae</taxon>
        <taxon>Araneomorphae</taxon>
        <taxon>Entelegynae</taxon>
        <taxon>Araneoidea</taxon>
        <taxon>Araneidae</taxon>
        <taxon>Araneus</taxon>
    </lineage>
</organism>
<dbReference type="InterPro" id="IPR052641">
    <property type="entry name" value="AKAP7_isoform_gamma"/>
</dbReference>
<keyword evidence="2" id="KW-0418">Kinase</keyword>
<dbReference type="EMBL" id="BGPR01016082">
    <property type="protein sequence ID" value="GBN71770.1"/>
    <property type="molecule type" value="Genomic_DNA"/>
</dbReference>